<dbReference type="InterPro" id="IPR007474">
    <property type="entry name" value="ApaG_domain"/>
</dbReference>
<dbReference type="HAMAP" id="MF_00791">
    <property type="entry name" value="ApaG"/>
    <property type="match status" value="1"/>
</dbReference>
<dbReference type="InterPro" id="IPR036767">
    <property type="entry name" value="ApaG_sf"/>
</dbReference>
<dbReference type="RefSeq" id="WP_198570874.1">
    <property type="nucleotide sequence ID" value="NZ_CP066167.1"/>
</dbReference>
<dbReference type="Pfam" id="PF04379">
    <property type="entry name" value="DUF525"/>
    <property type="match status" value="1"/>
</dbReference>
<protein>
    <recommendedName>
        <fullName evidence="1 2">Protein ApaG</fullName>
    </recommendedName>
</protein>
<evidence type="ECO:0000313" key="5">
    <source>
        <dbReference type="Proteomes" id="UP000596063"/>
    </source>
</evidence>
<organism evidence="4 5">
    <name type="scientific">Spongiibacter nanhainus</name>
    <dbReference type="NCBI Taxonomy" id="2794344"/>
    <lineage>
        <taxon>Bacteria</taxon>
        <taxon>Pseudomonadati</taxon>
        <taxon>Pseudomonadota</taxon>
        <taxon>Gammaproteobacteria</taxon>
        <taxon>Cellvibrionales</taxon>
        <taxon>Spongiibacteraceae</taxon>
        <taxon>Spongiibacter</taxon>
    </lineage>
</organism>
<dbReference type="InterPro" id="IPR050718">
    <property type="entry name" value="ApaG-like"/>
</dbReference>
<evidence type="ECO:0000313" key="4">
    <source>
        <dbReference type="EMBL" id="QQD19389.1"/>
    </source>
</evidence>
<dbReference type="NCBIfam" id="NF003967">
    <property type="entry name" value="PRK05461.1"/>
    <property type="match status" value="1"/>
</dbReference>
<dbReference type="KEGG" id="snan:I6N98_05920"/>
<dbReference type="SUPFAM" id="SSF110069">
    <property type="entry name" value="ApaG-like"/>
    <property type="match status" value="1"/>
</dbReference>
<dbReference type="EMBL" id="CP066167">
    <property type="protein sequence ID" value="QQD19389.1"/>
    <property type="molecule type" value="Genomic_DNA"/>
</dbReference>
<dbReference type="PANTHER" id="PTHR47191">
    <property type="entry name" value="OS05G0170800 PROTEIN"/>
    <property type="match status" value="1"/>
</dbReference>
<evidence type="ECO:0000256" key="2">
    <source>
        <dbReference type="HAMAP-Rule" id="MF_00791"/>
    </source>
</evidence>
<proteinExistence type="inferred from homology"/>
<dbReference type="InterPro" id="IPR023065">
    <property type="entry name" value="Uncharacterised_ApaG"/>
</dbReference>
<feature type="domain" description="ApaG" evidence="3">
    <location>
        <begin position="6"/>
        <end position="130"/>
    </location>
</feature>
<evidence type="ECO:0000256" key="1">
    <source>
        <dbReference type="ARBA" id="ARBA00017693"/>
    </source>
</evidence>
<dbReference type="Gene3D" id="2.60.40.1470">
    <property type="entry name" value="ApaG domain"/>
    <property type="match status" value="1"/>
</dbReference>
<sequence length="130" mass="14175">MTSTENSDESNVQVEVETQYLPDQSDPQGQRFAFAYTITIRNGGEEAVRLLNRHWIITDGDNQVQEVHGEGVVGKQPLIEPGESFSYTSGAVLDTAVGTMEGSYEMISASGRPFIAPIEVFSLVQPSALH</sequence>
<dbReference type="AlphaFoldDB" id="A0A7T4R2R7"/>
<dbReference type="PROSITE" id="PS51087">
    <property type="entry name" value="APAG"/>
    <property type="match status" value="1"/>
</dbReference>
<dbReference type="Proteomes" id="UP000596063">
    <property type="component" value="Chromosome"/>
</dbReference>
<name>A0A7T4R2R7_9GAMM</name>
<keyword evidence="5" id="KW-1185">Reference proteome</keyword>
<dbReference type="PANTHER" id="PTHR47191:SF2">
    <property type="entry name" value="OS05G0170800 PROTEIN"/>
    <property type="match status" value="1"/>
</dbReference>
<accession>A0A7T4R2R7</accession>
<evidence type="ECO:0000259" key="3">
    <source>
        <dbReference type="PROSITE" id="PS51087"/>
    </source>
</evidence>
<gene>
    <name evidence="2 4" type="primary">apaG</name>
    <name evidence="4" type="ORF">I6N98_05920</name>
</gene>
<reference evidence="4 5" key="1">
    <citation type="submission" date="2020-12" db="EMBL/GenBank/DDBJ databases">
        <authorList>
            <person name="Shan Y."/>
        </authorList>
    </citation>
    <scope>NUCLEOTIDE SEQUENCE [LARGE SCALE GENOMIC DNA]</scope>
    <source>
        <strain evidence="5">csc3.9</strain>
    </source>
</reference>